<feature type="region of interest" description="Disordered" evidence="1">
    <location>
        <begin position="92"/>
        <end position="174"/>
    </location>
</feature>
<feature type="region of interest" description="Disordered" evidence="1">
    <location>
        <begin position="280"/>
        <end position="309"/>
    </location>
</feature>
<proteinExistence type="predicted"/>
<feature type="non-terminal residue" evidence="2">
    <location>
        <position position="309"/>
    </location>
</feature>
<sequence>HFYTTLPCLSTSASIPRALNSSTFCFFWILRKSKKPESGSPFCPMEHVPGQTYLHPLLAHHQSMHENEQKQKNQQIGGMAAAIAMITNLCGFGRKSPPESPSNNSPSGKSSDASNTQGGTTLESDNNNNETKQNEFEIGELPLPPGKQFRDACSTWDTTGGGGGGGAPGGIKKSLSTRQLNLPKAISTRITRSLSVVAGRPDREREHHREKKHAFNFKHEDNSVWKKTIILGEKCRPPDEDEDDGVILDEKGRKISTYHQKKATSTRVLGSNAILFQQDTEKESSFGSHLQDKEKGGGSVTGKGEDDVP</sequence>
<comment type="caution">
    <text evidence="2">The sequence shown here is derived from an EMBL/GenBank/DDBJ whole genome shotgun (WGS) entry which is preliminary data.</text>
</comment>
<name>A0A9Q0J9X0_9ROSI</name>
<dbReference type="EMBL" id="JAKUCV010004867">
    <property type="protein sequence ID" value="KAJ4833803.1"/>
    <property type="molecule type" value="Genomic_DNA"/>
</dbReference>
<dbReference type="OrthoDB" id="1703859at2759"/>
<feature type="compositionally biased region" description="Basic and acidic residues" evidence="1">
    <location>
        <begin position="280"/>
        <end position="296"/>
    </location>
</feature>
<evidence type="ECO:0000256" key="1">
    <source>
        <dbReference type="SAM" id="MobiDB-lite"/>
    </source>
</evidence>
<organism evidence="2 3">
    <name type="scientific">Turnera subulata</name>
    <dbReference type="NCBI Taxonomy" id="218843"/>
    <lineage>
        <taxon>Eukaryota</taxon>
        <taxon>Viridiplantae</taxon>
        <taxon>Streptophyta</taxon>
        <taxon>Embryophyta</taxon>
        <taxon>Tracheophyta</taxon>
        <taxon>Spermatophyta</taxon>
        <taxon>Magnoliopsida</taxon>
        <taxon>eudicotyledons</taxon>
        <taxon>Gunneridae</taxon>
        <taxon>Pentapetalae</taxon>
        <taxon>rosids</taxon>
        <taxon>fabids</taxon>
        <taxon>Malpighiales</taxon>
        <taxon>Passifloraceae</taxon>
        <taxon>Turnera</taxon>
    </lineage>
</organism>
<feature type="compositionally biased region" description="Low complexity" evidence="1">
    <location>
        <begin position="101"/>
        <end position="115"/>
    </location>
</feature>
<accession>A0A9Q0J9X0</accession>
<evidence type="ECO:0000313" key="2">
    <source>
        <dbReference type="EMBL" id="KAJ4833803.1"/>
    </source>
</evidence>
<protein>
    <submittedName>
        <fullName evidence="2">Uncharacterized protein</fullName>
    </submittedName>
</protein>
<dbReference type="AlphaFoldDB" id="A0A9Q0J9X0"/>
<dbReference type="PANTHER" id="PTHR36801">
    <property type="entry name" value="OS06G0150200 PROTEIN"/>
    <property type="match status" value="1"/>
</dbReference>
<keyword evidence="3" id="KW-1185">Reference proteome</keyword>
<reference evidence="2" key="1">
    <citation type="submission" date="2022-02" db="EMBL/GenBank/DDBJ databases">
        <authorList>
            <person name="Henning P.M."/>
            <person name="McCubbin A.G."/>
            <person name="Shore J.S."/>
        </authorList>
    </citation>
    <scope>NUCLEOTIDE SEQUENCE</scope>
    <source>
        <strain evidence="2">F60SS</strain>
        <tissue evidence="2">Leaves</tissue>
    </source>
</reference>
<dbReference type="PANTHER" id="PTHR36801:SF3">
    <property type="entry name" value="OS06G0150300 PROTEIN"/>
    <property type="match status" value="1"/>
</dbReference>
<feature type="compositionally biased region" description="Polar residues" evidence="1">
    <location>
        <begin position="116"/>
        <end position="131"/>
    </location>
</feature>
<reference evidence="2" key="2">
    <citation type="journal article" date="2023" name="Plants (Basel)">
        <title>Annotation of the Turnera subulata (Passifloraceae) Draft Genome Reveals the S-Locus Evolved after the Divergence of Turneroideae from Passifloroideae in a Stepwise Manner.</title>
        <authorList>
            <person name="Henning P.M."/>
            <person name="Roalson E.H."/>
            <person name="Mir W."/>
            <person name="McCubbin A.G."/>
            <person name="Shore J.S."/>
        </authorList>
    </citation>
    <scope>NUCLEOTIDE SEQUENCE</scope>
    <source>
        <strain evidence="2">F60SS</strain>
    </source>
</reference>
<gene>
    <name evidence="2" type="ORF">Tsubulata_014723</name>
</gene>
<dbReference type="Proteomes" id="UP001141552">
    <property type="component" value="Unassembled WGS sequence"/>
</dbReference>
<evidence type="ECO:0000313" key="3">
    <source>
        <dbReference type="Proteomes" id="UP001141552"/>
    </source>
</evidence>
<feature type="compositionally biased region" description="Gly residues" evidence="1">
    <location>
        <begin position="159"/>
        <end position="169"/>
    </location>
</feature>